<sequence>MVKKLALGASALALLLGAIAPGHALADTLAEAIDLAYRTNPQILAQRAAVKALDESYVQARAGFGLQASGQVSSTYNYNERDVPGSILAPAGEQKDKDYTSARQLVLAQPLYTGGRLTARLNAAEAQIKAGRESLRRAEYDLLTRVVAAYVGVRRDEAILRVSEESAQALAKMLQDSKDKYSVRQVTLTDVEQSTHRYAAARTQVVNAKAQLSISRAQYAAIVGQAPGTLEAEPDLQGLPDTLDEAFDLAELNSPLLLQSAYTEAASRSRMAEAKAGRMPQVTGRIDWARGPVAQYDDRLGRVDNYTASVTLTQPLFSSGQISSVIRQTVAENNRDQQLMDDARRNTVFGVSQSWDQLTLFRDSLVTIEEEMRAAAVALYGVREEERFALRSTIEILNAQQELLQAQLNFLRTRANEYTGRVQLLAATGMLRPETLSATTVAYDPTRNFDRVKWKGALPTEIVTHLLDAVRQPDLSTPVAGDTTPIRPQNAELPADPVEASKVAPLPSILELGGSEVIERPTSTAPRN</sequence>
<dbReference type="InterPro" id="IPR003423">
    <property type="entry name" value="OMP_efflux"/>
</dbReference>
<feature type="signal peptide" evidence="9">
    <location>
        <begin position="1"/>
        <end position="26"/>
    </location>
</feature>
<keyword evidence="3" id="KW-0813">Transport</keyword>
<dbReference type="SUPFAM" id="SSF56954">
    <property type="entry name" value="Outer membrane efflux proteins (OEP)"/>
    <property type="match status" value="1"/>
</dbReference>
<evidence type="ECO:0000313" key="10">
    <source>
        <dbReference type="EMBL" id="XDO98499.1"/>
    </source>
</evidence>
<protein>
    <submittedName>
        <fullName evidence="10">TolC family protein</fullName>
    </submittedName>
</protein>
<dbReference type="GO" id="GO:1990281">
    <property type="term" value="C:efflux pump complex"/>
    <property type="evidence" value="ECO:0007669"/>
    <property type="project" value="TreeGrafter"/>
</dbReference>
<comment type="similarity">
    <text evidence="2">Belongs to the outer membrane factor (OMF) (TC 1.B.17) family.</text>
</comment>
<evidence type="ECO:0000256" key="4">
    <source>
        <dbReference type="ARBA" id="ARBA00022452"/>
    </source>
</evidence>
<keyword evidence="7" id="KW-0998">Cell outer membrane</keyword>
<dbReference type="PANTHER" id="PTHR30026:SF22">
    <property type="entry name" value="OUTER MEMBRANE EFFLUX PROTEIN"/>
    <property type="match status" value="1"/>
</dbReference>
<evidence type="ECO:0000256" key="7">
    <source>
        <dbReference type="ARBA" id="ARBA00023237"/>
    </source>
</evidence>
<evidence type="ECO:0000256" key="5">
    <source>
        <dbReference type="ARBA" id="ARBA00022692"/>
    </source>
</evidence>
<comment type="subcellular location">
    <subcellularLocation>
        <location evidence="1">Cell outer membrane</location>
    </subcellularLocation>
</comment>
<dbReference type="PANTHER" id="PTHR30026">
    <property type="entry name" value="OUTER MEMBRANE PROTEIN TOLC"/>
    <property type="match status" value="1"/>
</dbReference>
<name>A0AB39KXV4_9CAUL</name>
<dbReference type="Gene3D" id="1.20.1600.10">
    <property type="entry name" value="Outer membrane efflux proteins (OEP)"/>
    <property type="match status" value="1"/>
</dbReference>
<dbReference type="AlphaFoldDB" id="A0AB39KXV4"/>
<evidence type="ECO:0000256" key="2">
    <source>
        <dbReference type="ARBA" id="ARBA00007613"/>
    </source>
</evidence>
<dbReference type="GO" id="GO:0015562">
    <property type="term" value="F:efflux transmembrane transporter activity"/>
    <property type="evidence" value="ECO:0007669"/>
    <property type="project" value="InterPro"/>
</dbReference>
<evidence type="ECO:0000256" key="9">
    <source>
        <dbReference type="SAM" id="SignalP"/>
    </source>
</evidence>
<proteinExistence type="inferred from homology"/>
<keyword evidence="9" id="KW-0732">Signal</keyword>
<accession>A0AB39KXV4</accession>
<keyword evidence="4" id="KW-1134">Transmembrane beta strand</keyword>
<keyword evidence="5" id="KW-0812">Transmembrane</keyword>
<dbReference type="InterPro" id="IPR051906">
    <property type="entry name" value="TolC-like"/>
</dbReference>
<dbReference type="GO" id="GO:0015288">
    <property type="term" value="F:porin activity"/>
    <property type="evidence" value="ECO:0007669"/>
    <property type="project" value="TreeGrafter"/>
</dbReference>
<keyword evidence="6" id="KW-0472">Membrane</keyword>
<dbReference type="EMBL" id="CP158375">
    <property type="protein sequence ID" value="XDO98499.1"/>
    <property type="molecule type" value="Genomic_DNA"/>
</dbReference>
<evidence type="ECO:0000256" key="6">
    <source>
        <dbReference type="ARBA" id="ARBA00023136"/>
    </source>
</evidence>
<feature type="chain" id="PRO_5044287880" evidence="9">
    <location>
        <begin position="27"/>
        <end position="528"/>
    </location>
</feature>
<organism evidence="10">
    <name type="scientific">Caulobacter sp. 73W</name>
    <dbReference type="NCBI Taxonomy" id="3161137"/>
    <lineage>
        <taxon>Bacteria</taxon>
        <taxon>Pseudomonadati</taxon>
        <taxon>Pseudomonadota</taxon>
        <taxon>Alphaproteobacteria</taxon>
        <taxon>Caulobacterales</taxon>
        <taxon>Caulobacteraceae</taxon>
        <taxon>Caulobacter</taxon>
    </lineage>
</organism>
<reference evidence="10" key="1">
    <citation type="submission" date="2024-06" db="EMBL/GenBank/DDBJ databases">
        <title>Caulobacter inopinatus, sp. nov.</title>
        <authorList>
            <person name="Donachie S.P."/>
        </authorList>
    </citation>
    <scope>NUCLEOTIDE SEQUENCE</scope>
    <source>
        <strain evidence="10">73W</strain>
    </source>
</reference>
<dbReference type="Pfam" id="PF02321">
    <property type="entry name" value="OEP"/>
    <property type="match status" value="2"/>
</dbReference>
<dbReference type="RefSeq" id="WP_369062374.1">
    <property type="nucleotide sequence ID" value="NZ_CP158375.1"/>
</dbReference>
<dbReference type="GO" id="GO:0009279">
    <property type="term" value="C:cell outer membrane"/>
    <property type="evidence" value="ECO:0007669"/>
    <property type="project" value="UniProtKB-SubCell"/>
</dbReference>
<feature type="region of interest" description="Disordered" evidence="8">
    <location>
        <begin position="475"/>
        <end position="500"/>
    </location>
</feature>
<gene>
    <name evidence="10" type="ORF">ABOZ73_08810</name>
</gene>
<evidence type="ECO:0000256" key="1">
    <source>
        <dbReference type="ARBA" id="ARBA00004442"/>
    </source>
</evidence>
<evidence type="ECO:0000256" key="3">
    <source>
        <dbReference type="ARBA" id="ARBA00022448"/>
    </source>
</evidence>
<evidence type="ECO:0000256" key="8">
    <source>
        <dbReference type="SAM" id="MobiDB-lite"/>
    </source>
</evidence>